<dbReference type="CDD" id="cd01288">
    <property type="entry name" value="FabZ"/>
    <property type="match status" value="1"/>
</dbReference>
<keyword evidence="2" id="KW-0456">Lyase</keyword>
<accession>A0A136Q1H5</accession>
<dbReference type="AlphaFoldDB" id="A0A136Q1H5"/>
<dbReference type="OrthoDB" id="9772788at2"/>
<dbReference type="PATRIC" id="fig|626937.4.peg.2572"/>
<dbReference type="EMBL" id="LSZW01000064">
    <property type="protein sequence ID" value="KXK64533.1"/>
    <property type="molecule type" value="Genomic_DNA"/>
</dbReference>
<name>A0A136Q1H5_9FIRM</name>
<comment type="caution">
    <text evidence="3">The sequence shown here is derived from an EMBL/GenBank/DDBJ whole genome shotgun (WGS) entry which is preliminary data.</text>
</comment>
<dbReference type="Gene3D" id="3.10.129.10">
    <property type="entry name" value="Hotdog Thioesterase"/>
    <property type="match status" value="1"/>
</dbReference>
<evidence type="ECO:0000313" key="3">
    <source>
        <dbReference type="EMBL" id="KXK64533.1"/>
    </source>
</evidence>
<dbReference type="PANTHER" id="PTHR30272">
    <property type="entry name" value="3-HYDROXYACYL-[ACYL-CARRIER-PROTEIN] DEHYDRATASE"/>
    <property type="match status" value="1"/>
</dbReference>
<dbReference type="STRING" id="626937.HMPREF3293_02612"/>
<dbReference type="GO" id="GO:0016829">
    <property type="term" value="F:lyase activity"/>
    <property type="evidence" value="ECO:0007669"/>
    <property type="project" value="UniProtKB-KW"/>
</dbReference>
<dbReference type="PANTHER" id="PTHR30272:SF1">
    <property type="entry name" value="3-HYDROXYACYL-[ACYL-CARRIER-PROTEIN] DEHYDRATASE"/>
    <property type="match status" value="1"/>
</dbReference>
<dbReference type="NCBIfam" id="NF000582">
    <property type="entry name" value="PRK00006.1"/>
    <property type="match status" value="1"/>
</dbReference>
<reference evidence="3 4" key="1">
    <citation type="submission" date="2016-02" db="EMBL/GenBank/DDBJ databases">
        <authorList>
            <person name="Wen L."/>
            <person name="He K."/>
            <person name="Yang H."/>
        </authorList>
    </citation>
    <scope>NUCLEOTIDE SEQUENCE [LARGE SCALE GENOMIC DNA]</scope>
    <source>
        <strain evidence="3 4">DSM 22607</strain>
    </source>
</reference>
<evidence type="ECO:0000256" key="2">
    <source>
        <dbReference type="ARBA" id="ARBA00023239"/>
    </source>
</evidence>
<evidence type="ECO:0000313" key="4">
    <source>
        <dbReference type="Proteomes" id="UP000070366"/>
    </source>
</evidence>
<sequence length="144" mass="15977">MVLNQEEIKQIIPHRDPFLFLDEVLECEVAKRTKAVWRIREDLFCFRGHFPGNPILPGVLITEALAQAGAVAILQDEKYKGRLAVFGGIDGVRFRGMVKPGDDLVLETEILRLSSMGGKGKVRAAVDGKTVCEGEILFVLVKQD</sequence>
<dbReference type="SUPFAM" id="SSF54637">
    <property type="entry name" value="Thioesterase/thiol ester dehydrase-isomerase"/>
    <property type="match status" value="1"/>
</dbReference>
<proteinExistence type="inferred from homology"/>
<dbReference type="KEGG" id="cmiu:B1H56_00410"/>
<dbReference type="InterPro" id="IPR029069">
    <property type="entry name" value="HotDog_dom_sf"/>
</dbReference>
<dbReference type="Pfam" id="PF07977">
    <property type="entry name" value="FabA"/>
    <property type="match status" value="1"/>
</dbReference>
<protein>
    <submittedName>
        <fullName evidence="3">(3R)-hydroxymyristoyl-ACP dehydratase</fullName>
    </submittedName>
</protein>
<dbReference type="InterPro" id="IPR013114">
    <property type="entry name" value="FabA_FabZ"/>
</dbReference>
<dbReference type="Proteomes" id="UP000070366">
    <property type="component" value="Unassembled WGS sequence"/>
</dbReference>
<gene>
    <name evidence="3" type="ORF">HMPREF3293_02612</name>
</gene>
<organism evidence="3 4">
    <name type="scientific">Christensenella minuta</name>
    <dbReference type="NCBI Taxonomy" id="626937"/>
    <lineage>
        <taxon>Bacteria</taxon>
        <taxon>Bacillati</taxon>
        <taxon>Bacillota</taxon>
        <taxon>Clostridia</taxon>
        <taxon>Christensenellales</taxon>
        <taxon>Christensenellaceae</taxon>
        <taxon>Christensenella</taxon>
    </lineage>
</organism>
<comment type="similarity">
    <text evidence="1">Belongs to the thioester dehydratase family. FabZ subfamily.</text>
</comment>
<dbReference type="RefSeq" id="WP_066523304.1">
    <property type="nucleotide sequence ID" value="NZ_CABMOF010000015.1"/>
</dbReference>
<evidence type="ECO:0000256" key="1">
    <source>
        <dbReference type="ARBA" id="ARBA00009174"/>
    </source>
</evidence>
<keyword evidence="4" id="KW-1185">Reference proteome</keyword>